<dbReference type="SUPFAM" id="SSF52540">
    <property type="entry name" value="P-loop containing nucleoside triphosphate hydrolases"/>
    <property type="match status" value="1"/>
</dbReference>
<feature type="region of interest" description="Disordered" evidence="6">
    <location>
        <begin position="248"/>
        <end position="407"/>
    </location>
</feature>
<dbReference type="PANTHER" id="PTHR43820">
    <property type="entry name" value="HIGH-AFFINITY BRANCHED-CHAIN AMINO ACID TRANSPORT ATP-BINDING PROTEIN LIVF"/>
    <property type="match status" value="1"/>
</dbReference>
<dbReference type="PANTHER" id="PTHR43820:SF4">
    <property type="entry name" value="HIGH-AFFINITY BRANCHED-CHAIN AMINO ACID TRANSPORT ATP-BINDING PROTEIN LIVF"/>
    <property type="match status" value="1"/>
</dbReference>
<proteinExistence type="inferred from homology"/>
<dbReference type="PRINTS" id="PR01217">
    <property type="entry name" value="PRICHEXTENSN"/>
</dbReference>
<dbReference type="InterPro" id="IPR027417">
    <property type="entry name" value="P-loop_NTPase"/>
</dbReference>
<name>A0ABQ5LYS1_9RHOB</name>
<accession>A0ABQ5LYS1</accession>
<keyword evidence="5" id="KW-0029">Amino-acid transport</keyword>
<dbReference type="PROSITE" id="PS50893">
    <property type="entry name" value="ABC_TRANSPORTER_2"/>
    <property type="match status" value="1"/>
</dbReference>
<evidence type="ECO:0000256" key="5">
    <source>
        <dbReference type="ARBA" id="ARBA00022970"/>
    </source>
</evidence>
<dbReference type="EMBL" id="BROH01000018">
    <property type="protein sequence ID" value="GKY90102.1"/>
    <property type="molecule type" value="Genomic_DNA"/>
</dbReference>
<feature type="compositionally biased region" description="Pro residues" evidence="6">
    <location>
        <begin position="282"/>
        <end position="313"/>
    </location>
</feature>
<feature type="domain" description="ABC transporter" evidence="7">
    <location>
        <begin position="2"/>
        <end position="235"/>
    </location>
</feature>
<dbReference type="Proteomes" id="UP001144205">
    <property type="component" value="Unassembled WGS sequence"/>
</dbReference>
<evidence type="ECO:0000256" key="6">
    <source>
        <dbReference type="SAM" id="MobiDB-lite"/>
    </source>
</evidence>
<evidence type="ECO:0000256" key="1">
    <source>
        <dbReference type="ARBA" id="ARBA00005417"/>
    </source>
</evidence>
<keyword evidence="9" id="KW-1185">Reference proteome</keyword>
<organism evidence="8 9">
    <name type="scientific">Sinisalibacter aestuarii</name>
    <dbReference type="NCBI Taxonomy" id="2949426"/>
    <lineage>
        <taxon>Bacteria</taxon>
        <taxon>Pseudomonadati</taxon>
        <taxon>Pseudomonadota</taxon>
        <taxon>Alphaproteobacteria</taxon>
        <taxon>Rhodobacterales</taxon>
        <taxon>Roseobacteraceae</taxon>
        <taxon>Sinisalibacter</taxon>
    </lineage>
</organism>
<keyword evidence="2" id="KW-0813">Transport</keyword>
<comment type="caution">
    <text evidence="8">The sequence shown here is derived from an EMBL/GenBank/DDBJ whole genome shotgun (WGS) entry which is preliminary data.</text>
</comment>
<dbReference type="InterPro" id="IPR017871">
    <property type="entry name" value="ABC_transporter-like_CS"/>
</dbReference>
<evidence type="ECO:0000256" key="2">
    <source>
        <dbReference type="ARBA" id="ARBA00022448"/>
    </source>
</evidence>
<dbReference type="SMART" id="SM00382">
    <property type="entry name" value="AAA"/>
    <property type="match status" value="1"/>
</dbReference>
<dbReference type="PROSITE" id="PS00211">
    <property type="entry name" value="ABC_TRANSPORTER_1"/>
    <property type="match status" value="1"/>
</dbReference>
<dbReference type="InterPro" id="IPR003593">
    <property type="entry name" value="AAA+_ATPase"/>
</dbReference>
<comment type="similarity">
    <text evidence="1">Belongs to the ABC transporter superfamily.</text>
</comment>
<sequence length="407" mass="42155">MLEVKRLSAAYGQHIALEDVSLRVGRGEIVVILGANGAGKSTLLKAISGICEGKVSGSVRMNGHEVVGERADRIVEEGVALVPEGRGIFADLTVEENLLLGAYPGRARDEERANLGRVYRLFPKLEERRGQVARTMSGGEQQMVAIGRAMMSNPAILTLDEPSLGLSPLLSKELFQSLKAVRATGIGILLVEQNARASLAIADRGYLLENAHIIHEDTAANLMRDPAVQKAYLGGAGASAAGPRRAGVAAPAAPMPSAPRPAAGPSPSDIAAAAISSVPGSRPAPTPPPAPKVSPPPPPPPAPPPVQTAPPPRNGSATAKPGAHGIEIDALVARARDMSSGRSAMPAGPRPAPAQPRPAPAPQRPAMPDLSSHGDRLKEVLAEIEEAAARARSRSTRSPGPPNRDID</sequence>
<feature type="compositionally biased region" description="Low complexity" evidence="6">
    <location>
        <begin position="265"/>
        <end position="279"/>
    </location>
</feature>
<evidence type="ECO:0000313" key="9">
    <source>
        <dbReference type="Proteomes" id="UP001144205"/>
    </source>
</evidence>
<dbReference type="InterPro" id="IPR003439">
    <property type="entry name" value="ABC_transporter-like_ATP-bd"/>
</dbReference>
<feature type="compositionally biased region" description="Pro residues" evidence="6">
    <location>
        <begin position="348"/>
        <end position="365"/>
    </location>
</feature>
<dbReference type="InterPro" id="IPR052156">
    <property type="entry name" value="BCAA_Transport_ATP-bd_LivF"/>
</dbReference>
<gene>
    <name evidence="8" type="ORF">STA1M1_39710</name>
</gene>
<reference evidence="8" key="1">
    <citation type="journal article" date="2023" name="Int. J. Syst. Evol. Microbiol.">
        <title>Sinisalibacter aestuarii sp. nov., isolated from estuarine sediment of the Arakawa River.</title>
        <authorList>
            <person name="Arafat S.T."/>
            <person name="Hirano S."/>
            <person name="Sato A."/>
            <person name="Takeuchi K."/>
            <person name="Yasuda T."/>
            <person name="Terahara T."/>
            <person name="Hamada M."/>
            <person name="Kobayashi T."/>
        </authorList>
    </citation>
    <scope>NUCLEOTIDE SEQUENCE</scope>
    <source>
        <strain evidence="8">B-399</strain>
    </source>
</reference>
<keyword evidence="3" id="KW-0547">Nucleotide-binding</keyword>
<dbReference type="Pfam" id="PF00005">
    <property type="entry name" value="ABC_tran"/>
    <property type="match status" value="1"/>
</dbReference>
<evidence type="ECO:0000313" key="8">
    <source>
        <dbReference type="EMBL" id="GKY90102.1"/>
    </source>
</evidence>
<evidence type="ECO:0000256" key="3">
    <source>
        <dbReference type="ARBA" id="ARBA00022741"/>
    </source>
</evidence>
<keyword evidence="4" id="KW-0067">ATP-binding</keyword>
<feature type="compositionally biased region" description="Basic and acidic residues" evidence="6">
    <location>
        <begin position="372"/>
        <end position="381"/>
    </location>
</feature>
<dbReference type="RefSeq" id="WP_281843997.1">
    <property type="nucleotide sequence ID" value="NZ_BROH01000018.1"/>
</dbReference>
<evidence type="ECO:0000256" key="4">
    <source>
        <dbReference type="ARBA" id="ARBA00022840"/>
    </source>
</evidence>
<evidence type="ECO:0000259" key="7">
    <source>
        <dbReference type="PROSITE" id="PS50893"/>
    </source>
</evidence>
<feature type="compositionally biased region" description="Pro residues" evidence="6">
    <location>
        <begin position="253"/>
        <end position="264"/>
    </location>
</feature>
<protein>
    <recommendedName>
        <fullName evidence="7">ABC transporter domain-containing protein</fullName>
    </recommendedName>
</protein>
<dbReference type="CDD" id="cd03224">
    <property type="entry name" value="ABC_TM1139_LivF_branched"/>
    <property type="match status" value="1"/>
</dbReference>
<dbReference type="Gene3D" id="3.40.50.300">
    <property type="entry name" value="P-loop containing nucleotide triphosphate hydrolases"/>
    <property type="match status" value="1"/>
</dbReference>